<dbReference type="InterPro" id="IPR049349">
    <property type="entry name" value="DUF2264_N"/>
</dbReference>
<sequence>MSKFFGRFKKEEEIPVMEEQVPVWEDRIFWVETLQKIALPVLINLRKDSLRKNMLLESSSSEGGKFAYLEAFARVFNGIAPWLELGPSESEEGRLRDKYINLTIEAISVAVNPNKNDYIFYNEPKQSLVDMALFAQGLLRSKNQIWLNLPMDVQAKIMDEFKNSRIIAPYDNHWLLYTSIIEAALLEFTGECDKERLVYAVHKFRDEWYVGDAIYRDGADFASNYYNSIFIHPMLNDILMVMRKYGLPDGEFLDVQLMRSSRLASQLERCISPDGTYPIVGKSISYRSGIFHTLSQVALLRILPRNIEVSQVRAALTKVLRNLFDGNQNFSNGGWLITGLNGHQVDIAETDINTGSLYLCCSVFLPLGLDSNDPFWTDDFEEWSSLKAWNGHVIGNDQPINF</sequence>
<dbReference type="Proteomes" id="UP000067738">
    <property type="component" value="Chromosome"/>
</dbReference>
<dbReference type="Pfam" id="PF10022">
    <property type="entry name" value="DUF2264"/>
    <property type="match status" value="1"/>
</dbReference>
<dbReference type="RefSeq" id="WP_058740237.1">
    <property type="nucleotide sequence ID" value="NZ_CP011266.1"/>
</dbReference>
<accession>A0A0U3E7P4</accession>
<dbReference type="PANTHER" id="PTHR35339">
    <property type="entry name" value="LINALOOL DEHYDRATASE_ISOMERASE DOMAIN-CONTAINING PROTEIN"/>
    <property type="match status" value="1"/>
</dbReference>
<dbReference type="KEGG" id="mmil:sm9_2283"/>
<reference evidence="2 3" key="1">
    <citation type="submission" date="2015-04" db="EMBL/GenBank/DDBJ databases">
        <title>The complete genome sequence of the rumen methanogen Methanobrevibacter millerae SM9.</title>
        <authorList>
            <person name="Leahy S.C."/>
            <person name="Kelly W.J."/>
            <person name="Pacheco D.M."/>
            <person name="Li D."/>
            <person name="Altermann E."/>
            <person name="Attwood G.T."/>
        </authorList>
    </citation>
    <scope>NUCLEOTIDE SEQUENCE [LARGE SCALE GENOMIC DNA]</scope>
    <source>
        <strain evidence="2 3">SM9</strain>
    </source>
</reference>
<dbReference type="EMBL" id="CP011266">
    <property type="protein sequence ID" value="ALT70039.1"/>
    <property type="molecule type" value="Genomic_DNA"/>
</dbReference>
<name>A0A0U3E7P4_9EURY</name>
<evidence type="ECO:0000313" key="3">
    <source>
        <dbReference type="Proteomes" id="UP000067738"/>
    </source>
</evidence>
<feature type="domain" description="DUF2264" evidence="1">
    <location>
        <begin position="27"/>
        <end position="383"/>
    </location>
</feature>
<dbReference type="GeneID" id="26737241"/>
<dbReference type="AlphaFoldDB" id="A0A0U3E7P4"/>
<dbReference type="PIRSF" id="PIRSF014753">
    <property type="entry name" value="UCP014753"/>
    <property type="match status" value="1"/>
</dbReference>
<gene>
    <name evidence="2" type="ORF">sm9_2283</name>
</gene>
<keyword evidence="3" id="KW-1185">Reference proteome</keyword>
<evidence type="ECO:0000259" key="1">
    <source>
        <dbReference type="Pfam" id="PF10022"/>
    </source>
</evidence>
<dbReference type="OrthoDB" id="74089at2157"/>
<dbReference type="PANTHER" id="PTHR35339:SF3">
    <property type="entry name" value="DUF2264 DOMAIN-CONTAINING PROTEIN"/>
    <property type="match status" value="1"/>
</dbReference>
<evidence type="ECO:0000313" key="2">
    <source>
        <dbReference type="EMBL" id="ALT70039.1"/>
    </source>
</evidence>
<organism evidence="2 3">
    <name type="scientific">Methanobrevibacter millerae</name>
    <dbReference type="NCBI Taxonomy" id="230361"/>
    <lineage>
        <taxon>Archaea</taxon>
        <taxon>Methanobacteriati</taxon>
        <taxon>Methanobacteriota</taxon>
        <taxon>Methanomada group</taxon>
        <taxon>Methanobacteria</taxon>
        <taxon>Methanobacteriales</taxon>
        <taxon>Methanobacteriaceae</taxon>
        <taxon>Methanobrevibacter</taxon>
    </lineage>
</organism>
<proteinExistence type="predicted"/>
<dbReference type="PATRIC" id="fig|230361.4.peg.2356"/>
<protein>
    <recommendedName>
        <fullName evidence="1">DUF2264 domain-containing protein</fullName>
    </recommendedName>
</protein>
<dbReference type="InterPro" id="IPR016624">
    <property type="entry name" value="UCP014753"/>
</dbReference>